<feature type="region of interest" description="Disordered" evidence="10">
    <location>
        <begin position="475"/>
        <end position="505"/>
    </location>
</feature>
<feature type="compositionally biased region" description="Basic and acidic residues" evidence="10">
    <location>
        <begin position="490"/>
        <end position="502"/>
    </location>
</feature>
<dbReference type="InterPro" id="IPR039355">
    <property type="entry name" value="Transcription_factor_GATA"/>
</dbReference>
<comment type="subcellular location">
    <subcellularLocation>
        <location evidence="1">Nucleus</location>
    </subcellularLocation>
</comment>
<evidence type="ECO:0000259" key="11">
    <source>
        <dbReference type="PROSITE" id="PS50114"/>
    </source>
</evidence>
<dbReference type="GO" id="GO:0005634">
    <property type="term" value="C:nucleus"/>
    <property type="evidence" value="ECO:0007669"/>
    <property type="project" value="UniProtKB-SubCell"/>
</dbReference>
<dbReference type="PROSITE" id="PS00344">
    <property type="entry name" value="GATA_ZN_FINGER_1"/>
    <property type="match status" value="2"/>
</dbReference>
<protein>
    <submittedName>
        <fullName evidence="12">Transcription factor GATA-4</fullName>
    </submittedName>
</protein>
<dbReference type="GO" id="GO:0000978">
    <property type="term" value="F:RNA polymerase II cis-regulatory region sequence-specific DNA binding"/>
    <property type="evidence" value="ECO:0007669"/>
    <property type="project" value="TreeGrafter"/>
</dbReference>
<dbReference type="InterPro" id="IPR013088">
    <property type="entry name" value="Znf_NHR/GATA"/>
</dbReference>
<gene>
    <name evidence="12" type="ORF">KP79_PYT23737</name>
</gene>
<dbReference type="PANTHER" id="PTHR10071">
    <property type="entry name" value="TRANSCRIPTION FACTOR GATA FAMILY MEMBER"/>
    <property type="match status" value="1"/>
</dbReference>
<feature type="region of interest" description="Disordered" evidence="10">
    <location>
        <begin position="553"/>
        <end position="622"/>
    </location>
</feature>
<feature type="compositionally biased region" description="Basic and acidic residues" evidence="10">
    <location>
        <begin position="574"/>
        <end position="584"/>
    </location>
</feature>
<dbReference type="Gene3D" id="3.30.50.10">
    <property type="entry name" value="Erythroid Transcription Factor GATA-1, subunit A"/>
    <property type="match status" value="2"/>
</dbReference>
<feature type="compositionally biased region" description="Polar residues" evidence="10">
    <location>
        <begin position="366"/>
        <end position="381"/>
    </location>
</feature>
<organism evidence="12 13">
    <name type="scientific">Mizuhopecten yessoensis</name>
    <name type="common">Japanese scallop</name>
    <name type="synonym">Patinopecten yessoensis</name>
    <dbReference type="NCBI Taxonomy" id="6573"/>
    <lineage>
        <taxon>Eukaryota</taxon>
        <taxon>Metazoa</taxon>
        <taxon>Spiralia</taxon>
        <taxon>Lophotrochozoa</taxon>
        <taxon>Mollusca</taxon>
        <taxon>Bivalvia</taxon>
        <taxon>Autobranchia</taxon>
        <taxon>Pteriomorphia</taxon>
        <taxon>Pectinida</taxon>
        <taxon>Pectinoidea</taxon>
        <taxon>Pectinidae</taxon>
        <taxon>Mizuhopecten</taxon>
    </lineage>
</organism>
<keyword evidence="2" id="KW-0479">Metal-binding</keyword>
<feature type="region of interest" description="Disordered" evidence="10">
    <location>
        <begin position="319"/>
        <end position="346"/>
    </location>
</feature>
<dbReference type="SMART" id="SM00401">
    <property type="entry name" value="ZnF_GATA"/>
    <property type="match status" value="2"/>
</dbReference>
<dbReference type="PRINTS" id="PR00619">
    <property type="entry name" value="GATAZNFINGER"/>
</dbReference>
<feature type="compositionally biased region" description="Basic and acidic residues" evidence="10">
    <location>
        <begin position="1"/>
        <end position="10"/>
    </location>
</feature>
<proteinExistence type="predicted"/>
<name>A0A210QLE7_MIZYE</name>
<feature type="domain" description="GATA-type" evidence="11">
    <location>
        <begin position="509"/>
        <end position="562"/>
    </location>
</feature>
<evidence type="ECO:0000313" key="12">
    <source>
        <dbReference type="EMBL" id="OWF49560.1"/>
    </source>
</evidence>
<dbReference type="PANTHER" id="PTHR10071:SF337">
    <property type="entry name" value="GATA-BINDING FACTOR A"/>
    <property type="match status" value="1"/>
</dbReference>
<reference evidence="12 13" key="1">
    <citation type="journal article" date="2017" name="Nat. Ecol. Evol.">
        <title>Scallop genome provides insights into evolution of bilaterian karyotype and development.</title>
        <authorList>
            <person name="Wang S."/>
            <person name="Zhang J."/>
            <person name="Jiao W."/>
            <person name="Li J."/>
            <person name="Xun X."/>
            <person name="Sun Y."/>
            <person name="Guo X."/>
            <person name="Huan P."/>
            <person name="Dong B."/>
            <person name="Zhang L."/>
            <person name="Hu X."/>
            <person name="Sun X."/>
            <person name="Wang J."/>
            <person name="Zhao C."/>
            <person name="Wang Y."/>
            <person name="Wang D."/>
            <person name="Huang X."/>
            <person name="Wang R."/>
            <person name="Lv J."/>
            <person name="Li Y."/>
            <person name="Zhang Z."/>
            <person name="Liu B."/>
            <person name="Lu W."/>
            <person name="Hui Y."/>
            <person name="Liang J."/>
            <person name="Zhou Z."/>
            <person name="Hou R."/>
            <person name="Li X."/>
            <person name="Liu Y."/>
            <person name="Li H."/>
            <person name="Ning X."/>
            <person name="Lin Y."/>
            <person name="Zhao L."/>
            <person name="Xing Q."/>
            <person name="Dou J."/>
            <person name="Li Y."/>
            <person name="Mao J."/>
            <person name="Guo H."/>
            <person name="Dou H."/>
            <person name="Li T."/>
            <person name="Mu C."/>
            <person name="Jiang W."/>
            <person name="Fu Q."/>
            <person name="Fu X."/>
            <person name="Miao Y."/>
            <person name="Liu J."/>
            <person name="Yu Q."/>
            <person name="Li R."/>
            <person name="Liao H."/>
            <person name="Li X."/>
            <person name="Kong Y."/>
            <person name="Jiang Z."/>
            <person name="Chourrout D."/>
            <person name="Li R."/>
            <person name="Bao Z."/>
        </authorList>
    </citation>
    <scope>NUCLEOTIDE SEQUENCE [LARGE SCALE GENOMIC DNA]</scope>
    <source>
        <strain evidence="12 13">PY_sf001</strain>
    </source>
</reference>
<evidence type="ECO:0000256" key="10">
    <source>
        <dbReference type="SAM" id="MobiDB-lite"/>
    </source>
</evidence>
<dbReference type="GO" id="GO:0045944">
    <property type="term" value="P:positive regulation of transcription by RNA polymerase II"/>
    <property type="evidence" value="ECO:0007669"/>
    <property type="project" value="TreeGrafter"/>
</dbReference>
<keyword evidence="7" id="KW-0804">Transcription</keyword>
<dbReference type="PROSITE" id="PS50114">
    <property type="entry name" value="GATA_ZN_FINGER_2"/>
    <property type="match status" value="2"/>
</dbReference>
<dbReference type="STRING" id="6573.A0A210QLE7"/>
<keyword evidence="5" id="KW-0805">Transcription regulation</keyword>
<dbReference type="Pfam" id="PF00320">
    <property type="entry name" value="GATA"/>
    <property type="match status" value="2"/>
</dbReference>
<evidence type="ECO:0000256" key="3">
    <source>
        <dbReference type="ARBA" id="ARBA00022771"/>
    </source>
</evidence>
<dbReference type="GO" id="GO:0000981">
    <property type="term" value="F:DNA-binding transcription factor activity, RNA polymerase II-specific"/>
    <property type="evidence" value="ECO:0007669"/>
    <property type="project" value="TreeGrafter"/>
</dbReference>
<evidence type="ECO:0000313" key="13">
    <source>
        <dbReference type="Proteomes" id="UP000242188"/>
    </source>
</evidence>
<dbReference type="EMBL" id="NEDP02003085">
    <property type="protein sequence ID" value="OWF49560.1"/>
    <property type="molecule type" value="Genomic_DNA"/>
</dbReference>
<dbReference type="Proteomes" id="UP000242188">
    <property type="component" value="Unassembled WGS sequence"/>
</dbReference>
<feature type="region of interest" description="Disordered" evidence="10">
    <location>
        <begin position="1"/>
        <end position="43"/>
    </location>
</feature>
<dbReference type="GO" id="GO:0045165">
    <property type="term" value="P:cell fate commitment"/>
    <property type="evidence" value="ECO:0007669"/>
    <property type="project" value="TreeGrafter"/>
</dbReference>
<dbReference type="SUPFAM" id="SSF57716">
    <property type="entry name" value="Glucocorticoid receptor-like (DNA-binding domain)"/>
    <property type="match status" value="2"/>
</dbReference>
<dbReference type="GO" id="GO:0000122">
    <property type="term" value="P:negative regulation of transcription by RNA polymerase II"/>
    <property type="evidence" value="ECO:0007669"/>
    <property type="project" value="TreeGrafter"/>
</dbReference>
<comment type="caution">
    <text evidence="12">The sequence shown here is derived from an EMBL/GenBank/DDBJ whole genome shotgun (WGS) entry which is preliminary data.</text>
</comment>
<evidence type="ECO:0000256" key="4">
    <source>
        <dbReference type="ARBA" id="ARBA00022833"/>
    </source>
</evidence>
<sequence>MAQIRPRESWPRPSPPGITRSPLNPPVYAEEEEEEKAIHEERHVPIPQETVEVEESIDEVVEEVFEEEVGGECELQDESVYEYQGTGSSDLDESISVCTDTRVRVDDCVTESQQQHSDTVVLSYHTQTPESAAETAQAVESISHIEDVGTPEVSRSPPPLQTVQIVKYPNNGSLHRVGEDDDLGHTHLTNLSTAGHGSFAGLNLTNAPVGLVNISGSSNLHSTFDNTNNVLLPQVDVEEFFDKMERPMATSVSLGNSHYTTGGNGHLTTLTNAPMTPQTIYQGLLGSSGGVVTLPHHSAYSDIHHPSYHSPLSSLYLPPGRPHDYGLSSSASPPQSSTPSSQWSIPSQEATYTSIGLTSPVKYSYPLTNDSGSPSHSSIRNEGSPGLQYARGQPPSEASYGSYLSHELAGQTGISPFNMAVEEARTQDDPNYFNGEGRECVNCGAISTPLWRKDGTGHYLCNACGLYHKMNGLTRHQNSKMSPTQDSTEDDKPKKFESKYDKANNNNRNRVGLSCVNCGTTTTTLWRRNGEGEPVCNACGLYYKLHQVNRPMSMKKDGIQTRKRKPKTVSKKSPSKDTSLHVEHQQLQQQQQQHQQQHLSQQQQQHYPLHHHQPHVSAPSTGLLDLSASKADNSTVTEMKPLMSSYHNLYQTHGSVLAALSTPPPALLQVGSPPPGVLPSIHHLSPDFSIERALAMNHQMVLKQEPHIFEPSPPKAIPVSIGMDSETNLRSSPEGAPPGGDIVQLKAAIVTQN</sequence>
<dbReference type="CDD" id="cd00202">
    <property type="entry name" value="ZnF_GATA"/>
    <property type="match status" value="2"/>
</dbReference>
<feature type="compositionally biased region" description="Basic residues" evidence="10">
    <location>
        <begin position="561"/>
        <end position="570"/>
    </location>
</feature>
<accession>A0A210QLE7</accession>
<keyword evidence="13" id="KW-1185">Reference proteome</keyword>
<feature type="compositionally biased region" description="Low complexity" evidence="10">
    <location>
        <begin position="328"/>
        <end position="346"/>
    </location>
</feature>
<keyword evidence="8" id="KW-0539">Nucleus</keyword>
<keyword evidence="4" id="KW-0862">Zinc</keyword>
<evidence type="ECO:0000256" key="1">
    <source>
        <dbReference type="ARBA" id="ARBA00004123"/>
    </source>
</evidence>
<dbReference type="GO" id="GO:0008270">
    <property type="term" value="F:zinc ion binding"/>
    <property type="evidence" value="ECO:0007669"/>
    <property type="project" value="UniProtKB-KW"/>
</dbReference>
<keyword evidence="6" id="KW-0238">DNA-binding</keyword>
<feature type="compositionally biased region" description="Low complexity" evidence="10">
    <location>
        <begin position="585"/>
        <end position="607"/>
    </location>
</feature>
<feature type="region of interest" description="Disordered" evidence="10">
    <location>
        <begin position="366"/>
        <end position="402"/>
    </location>
</feature>
<keyword evidence="3 9" id="KW-0863">Zinc-finger</keyword>
<evidence type="ECO:0000256" key="5">
    <source>
        <dbReference type="ARBA" id="ARBA00023015"/>
    </source>
</evidence>
<evidence type="ECO:0000256" key="6">
    <source>
        <dbReference type="ARBA" id="ARBA00023125"/>
    </source>
</evidence>
<evidence type="ECO:0000256" key="2">
    <source>
        <dbReference type="ARBA" id="ARBA00022723"/>
    </source>
</evidence>
<feature type="compositionally biased region" description="Polar residues" evidence="10">
    <location>
        <begin position="475"/>
        <end position="486"/>
    </location>
</feature>
<dbReference type="OrthoDB" id="515401at2759"/>
<dbReference type="FunFam" id="3.30.50.10:FF:000032">
    <property type="entry name" value="Transcription factor GATA-3"/>
    <property type="match status" value="1"/>
</dbReference>
<dbReference type="AlphaFoldDB" id="A0A210QLE7"/>
<feature type="domain" description="GATA-type" evidence="11">
    <location>
        <begin position="434"/>
        <end position="475"/>
    </location>
</feature>
<dbReference type="InterPro" id="IPR000679">
    <property type="entry name" value="Znf_GATA"/>
</dbReference>
<evidence type="ECO:0000256" key="9">
    <source>
        <dbReference type="PROSITE-ProRule" id="PRU00094"/>
    </source>
</evidence>
<evidence type="ECO:0000256" key="7">
    <source>
        <dbReference type="ARBA" id="ARBA00023163"/>
    </source>
</evidence>
<evidence type="ECO:0000256" key="8">
    <source>
        <dbReference type="ARBA" id="ARBA00023242"/>
    </source>
</evidence>